<feature type="transmembrane region" description="Helical" evidence="8">
    <location>
        <begin position="41"/>
        <end position="62"/>
    </location>
</feature>
<dbReference type="InterPro" id="IPR037185">
    <property type="entry name" value="EmrE-like"/>
</dbReference>
<dbReference type="EMBL" id="CP074694">
    <property type="protein sequence ID" value="QVL33451.1"/>
    <property type="molecule type" value="Genomic_DNA"/>
</dbReference>
<evidence type="ECO:0000259" key="9">
    <source>
        <dbReference type="Pfam" id="PF00892"/>
    </source>
</evidence>
<comment type="subcellular location">
    <subcellularLocation>
        <location evidence="1">Cell membrane</location>
        <topology evidence="1">Multi-pass membrane protein</topology>
    </subcellularLocation>
</comment>
<proteinExistence type="inferred from homology"/>
<dbReference type="Proteomes" id="UP000676194">
    <property type="component" value="Chromosome"/>
</dbReference>
<keyword evidence="6 8" id="KW-1133">Transmembrane helix</keyword>
<dbReference type="InterPro" id="IPR050638">
    <property type="entry name" value="AA-Vitamin_Transporters"/>
</dbReference>
<accession>A0A8E6B814</accession>
<reference evidence="10" key="1">
    <citation type="submission" date="2021-05" db="EMBL/GenBank/DDBJ databases">
        <title>Complete genome sequence of the cellulolytic planctomycete Telmatocola sphagniphila SP2T and characterization of the first cellulase from planctomycetes.</title>
        <authorList>
            <person name="Rakitin A.L."/>
            <person name="Beletsky A.V."/>
            <person name="Naumoff D.G."/>
            <person name="Kulichevskaya I.S."/>
            <person name="Mardanov A.V."/>
            <person name="Ravin N.V."/>
            <person name="Dedysh S.N."/>
        </authorList>
    </citation>
    <scope>NUCLEOTIDE SEQUENCE</scope>
    <source>
        <strain evidence="10">SP2T</strain>
    </source>
</reference>
<feature type="transmembrane region" description="Helical" evidence="8">
    <location>
        <begin position="152"/>
        <end position="169"/>
    </location>
</feature>
<feature type="transmembrane region" description="Helical" evidence="8">
    <location>
        <begin position="240"/>
        <end position="263"/>
    </location>
</feature>
<keyword evidence="5 8" id="KW-0812">Transmembrane</keyword>
<dbReference type="Pfam" id="PF00892">
    <property type="entry name" value="EamA"/>
    <property type="match status" value="2"/>
</dbReference>
<keyword evidence="3" id="KW-0813">Transport</keyword>
<protein>
    <submittedName>
        <fullName evidence="10">EamA family transporter RarD</fullName>
    </submittedName>
</protein>
<comment type="similarity">
    <text evidence="2">Belongs to the EamA transporter family.</text>
</comment>
<sequence>MSEPQKSLREGLIYGLIAYIIWGLVPLYFKTVKNVDSYEILAHRTFWSIVVLALLLTALKRWNDLRLTLRKPKTVAILAVSALLLVGNWYGYIVSVYTNRLLESSLGYFMLPLANVAFGMIFFGERLRPLQGLALAIAAFGIGRMIWTYGDIPWLGLFLTFSFGLYGVMRKIAPVDGLIGFTIETIVLLPFAITYLTFLALQGKMQFLHPPGVQDLWIVLAGVVTTAPLICFAQAVRRVGLISLGFIQYLSPTIQLLIAIYVFQEEFSESKRFSFFFVWVGLGIFVIDTVVMLQQTKRPEAIVHNVDAVEVD</sequence>
<evidence type="ECO:0000256" key="2">
    <source>
        <dbReference type="ARBA" id="ARBA00007362"/>
    </source>
</evidence>
<dbReference type="KEGG" id="tsph:KIH39_05935"/>
<name>A0A8E6B814_9BACT</name>
<feature type="transmembrane region" description="Helical" evidence="8">
    <location>
        <begin position="181"/>
        <end position="201"/>
    </location>
</feature>
<dbReference type="PANTHER" id="PTHR32322:SF2">
    <property type="entry name" value="EAMA DOMAIN-CONTAINING PROTEIN"/>
    <property type="match status" value="1"/>
</dbReference>
<dbReference type="InterPro" id="IPR000620">
    <property type="entry name" value="EamA_dom"/>
</dbReference>
<dbReference type="InterPro" id="IPR004626">
    <property type="entry name" value="RarD"/>
</dbReference>
<evidence type="ECO:0000256" key="5">
    <source>
        <dbReference type="ARBA" id="ARBA00022692"/>
    </source>
</evidence>
<dbReference type="AlphaFoldDB" id="A0A8E6B814"/>
<organism evidence="10 11">
    <name type="scientific">Telmatocola sphagniphila</name>
    <dbReference type="NCBI Taxonomy" id="1123043"/>
    <lineage>
        <taxon>Bacteria</taxon>
        <taxon>Pseudomonadati</taxon>
        <taxon>Planctomycetota</taxon>
        <taxon>Planctomycetia</taxon>
        <taxon>Gemmatales</taxon>
        <taxon>Gemmataceae</taxon>
    </lineage>
</organism>
<feature type="domain" description="EamA" evidence="9">
    <location>
        <begin position="11"/>
        <end position="142"/>
    </location>
</feature>
<dbReference type="PANTHER" id="PTHR32322">
    <property type="entry name" value="INNER MEMBRANE TRANSPORTER"/>
    <property type="match status" value="1"/>
</dbReference>
<feature type="transmembrane region" description="Helical" evidence="8">
    <location>
        <begin position="216"/>
        <end position="233"/>
    </location>
</feature>
<keyword evidence="7 8" id="KW-0472">Membrane</keyword>
<feature type="transmembrane region" description="Helical" evidence="8">
    <location>
        <begin position="74"/>
        <end position="93"/>
    </location>
</feature>
<dbReference type="NCBIfam" id="TIGR00688">
    <property type="entry name" value="rarD"/>
    <property type="match status" value="1"/>
</dbReference>
<evidence type="ECO:0000256" key="4">
    <source>
        <dbReference type="ARBA" id="ARBA00022475"/>
    </source>
</evidence>
<evidence type="ECO:0000256" key="3">
    <source>
        <dbReference type="ARBA" id="ARBA00022448"/>
    </source>
</evidence>
<feature type="transmembrane region" description="Helical" evidence="8">
    <location>
        <begin position="12"/>
        <end position="29"/>
    </location>
</feature>
<feature type="transmembrane region" description="Helical" evidence="8">
    <location>
        <begin position="105"/>
        <end position="123"/>
    </location>
</feature>
<gene>
    <name evidence="10" type="primary">rarD</name>
    <name evidence="10" type="ORF">KIH39_05935</name>
</gene>
<dbReference type="SUPFAM" id="SSF103481">
    <property type="entry name" value="Multidrug resistance efflux transporter EmrE"/>
    <property type="match status" value="2"/>
</dbReference>
<evidence type="ECO:0000256" key="6">
    <source>
        <dbReference type="ARBA" id="ARBA00022989"/>
    </source>
</evidence>
<dbReference type="GO" id="GO:0005886">
    <property type="term" value="C:plasma membrane"/>
    <property type="evidence" value="ECO:0007669"/>
    <property type="project" value="UniProtKB-SubCell"/>
</dbReference>
<evidence type="ECO:0000256" key="1">
    <source>
        <dbReference type="ARBA" id="ARBA00004651"/>
    </source>
</evidence>
<evidence type="ECO:0000313" key="10">
    <source>
        <dbReference type="EMBL" id="QVL33451.1"/>
    </source>
</evidence>
<keyword evidence="4" id="KW-1003">Cell membrane</keyword>
<evidence type="ECO:0000256" key="8">
    <source>
        <dbReference type="SAM" id="Phobius"/>
    </source>
</evidence>
<evidence type="ECO:0000256" key="7">
    <source>
        <dbReference type="ARBA" id="ARBA00023136"/>
    </source>
</evidence>
<feature type="transmembrane region" description="Helical" evidence="8">
    <location>
        <begin position="275"/>
        <end position="293"/>
    </location>
</feature>
<dbReference type="RefSeq" id="WP_213498340.1">
    <property type="nucleotide sequence ID" value="NZ_CP074694.1"/>
</dbReference>
<evidence type="ECO:0000313" key="11">
    <source>
        <dbReference type="Proteomes" id="UP000676194"/>
    </source>
</evidence>
<keyword evidence="11" id="KW-1185">Reference proteome</keyword>
<feature type="domain" description="EamA" evidence="9">
    <location>
        <begin position="155"/>
        <end position="285"/>
    </location>
</feature>